<feature type="compositionally biased region" description="Basic and acidic residues" evidence="1">
    <location>
        <begin position="1"/>
        <end position="10"/>
    </location>
</feature>
<sequence>MALVRGEREPGPFAISAQGAEPPETPRYGACGRNFCLRGGGNFVRCADSFPKTPSRCASAPTLGIPGTADLASRSTSHKARPAPPRPTSGHRISPRLAPARRIPAASPPHPRPLPCPACPPRRIPAPSPAPPCLPCPGCPALAALPWLPCPGCPALAALPWLPCPGCPALAALPWHPRNLDCYFLALTAHCGSSRGVSTRCRLGRGAWPALCERRNQALRFSAATRGAGPGPARGRVRRGAGSGPVRGRGRRGSGPARGRGRRGVGVGAGVGAGSGCGSSWGCGGVRWSGDLLLCGR</sequence>
<feature type="region of interest" description="Disordered" evidence="1">
    <location>
        <begin position="68"/>
        <end position="97"/>
    </location>
</feature>
<dbReference type="Proteomes" id="UP000294901">
    <property type="component" value="Unassembled WGS sequence"/>
</dbReference>
<evidence type="ECO:0000313" key="3">
    <source>
        <dbReference type="Proteomes" id="UP000294901"/>
    </source>
</evidence>
<gene>
    <name evidence="2" type="ORF">C8E87_1605</name>
</gene>
<reference evidence="2 3" key="1">
    <citation type="submission" date="2019-03" db="EMBL/GenBank/DDBJ databases">
        <title>Sequencing the genomes of 1000 actinobacteria strains.</title>
        <authorList>
            <person name="Klenk H.-P."/>
        </authorList>
    </citation>
    <scope>NUCLEOTIDE SEQUENCE [LARGE SCALE GENOMIC DNA]</scope>
    <source>
        <strain evidence="2 3">DSM 43805</strain>
    </source>
</reference>
<feature type="region of interest" description="Disordered" evidence="1">
    <location>
        <begin position="224"/>
        <end position="266"/>
    </location>
</feature>
<organism evidence="2 3">
    <name type="scientific">Paractinoplanes brasiliensis</name>
    <dbReference type="NCBI Taxonomy" id="52695"/>
    <lineage>
        <taxon>Bacteria</taxon>
        <taxon>Bacillati</taxon>
        <taxon>Actinomycetota</taxon>
        <taxon>Actinomycetes</taxon>
        <taxon>Micromonosporales</taxon>
        <taxon>Micromonosporaceae</taxon>
        <taxon>Paractinoplanes</taxon>
    </lineage>
</organism>
<evidence type="ECO:0000256" key="1">
    <source>
        <dbReference type="SAM" id="MobiDB-lite"/>
    </source>
</evidence>
<accession>A0A4R6JSK8</accession>
<keyword evidence="3" id="KW-1185">Reference proteome</keyword>
<feature type="region of interest" description="Disordered" evidence="1">
    <location>
        <begin position="1"/>
        <end position="24"/>
    </location>
</feature>
<protein>
    <submittedName>
        <fullName evidence="2">Uncharacterized protein</fullName>
    </submittedName>
</protein>
<evidence type="ECO:0000313" key="2">
    <source>
        <dbReference type="EMBL" id="TDO37966.1"/>
    </source>
</evidence>
<dbReference type="EMBL" id="SNWR01000001">
    <property type="protein sequence ID" value="TDO37966.1"/>
    <property type="molecule type" value="Genomic_DNA"/>
</dbReference>
<comment type="caution">
    <text evidence="2">The sequence shown here is derived from an EMBL/GenBank/DDBJ whole genome shotgun (WGS) entry which is preliminary data.</text>
</comment>
<proteinExistence type="predicted"/>
<name>A0A4R6JSK8_9ACTN</name>
<dbReference type="AlphaFoldDB" id="A0A4R6JSK8"/>